<evidence type="ECO:0000256" key="3">
    <source>
        <dbReference type="PROSITE-ProRule" id="PRU00221"/>
    </source>
</evidence>
<dbReference type="Gene3D" id="2.130.10.10">
    <property type="entry name" value="YVTN repeat-like/Quinoprotein amine dehydrogenase"/>
    <property type="match status" value="1"/>
</dbReference>
<organism evidence="4 5">
    <name type="scientific">Laccaria amethystina LaAM-08-1</name>
    <dbReference type="NCBI Taxonomy" id="1095629"/>
    <lineage>
        <taxon>Eukaryota</taxon>
        <taxon>Fungi</taxon>
        <taxon>Dikarya</taxon>
        <taxon>Basidiomycota</taxon>
        <taxon>Agaricomycotina</taxon>
        <taxon>Agaricomycetes</taxon>
        <taxon>Agaricomycetidae</taxon>
        <taxon>Agaricales</taxon>
        <taxon>Agaricineae</taxon>
        <taxon>Hydnangiaceae</taxon>
        <taxon>Laccaria</taxon>
    </lineage>
</organism>
<keyword evidence="1 3" id="KW-0853">WD repeat</keyword>
<evidence type="ECO:0000313" key="5">
    <source>
        <dbReference type="Proteomes" id="UP000054477"/>
    </source>
</evidence>
<dbReference type="InterPro" id="IPR050349">
    <property type="entry name" value="WD_LIS1/nudF_dynein_reg"/>
</dbReference>
<dbReference type="InterPro" id="IPR036322">
    <property type="entry name" value="WD40_repeat_dom_sf"/>
</dbReference>
<keyword evidence="2" id="KW-0677">Repeat</keyword>
<feature type="repeat" description="WD" evidence="3">
    <location>
        <begin position="14"/>
        <end position="55"/>
    </location>
</feature>
<dbReference type="OrthoDB" id="3238562at2759"/>
<evidence type="ECO:0000313" key="4">
    <source>
        <dbReference type="EMBL" id="KIJ97143.1"/>
    </source>
</evidence>
<accession>A0A0C9X721</accession>
<dbReference type="InterPro" id="IPR019775">
    <property type="entry name" value="WD40_repeat_CS"/>
</dbReference>
<gene>
    <name evidence="4" type="ORF">K443DRAFT_133925</name>
</gene>
<dbReference type="InterPro" id="IPR001680">
    <property type="entry name" value="WD40_rpt"/>
</dbReference>
<name>A0A0C9X721_9AGAR</name>
<protein>
    <submittedName>
        <fullName evidence="4">Unplaced genomic scaffold K443scaffold_166, whole genome shotgun sequence</fullName>
    </submittedName>
</protein>
<sequence>MHPSLPLFDCKLTLFRHTKPIHVLKISPDGQKLLSGADDGMLIIWNLEDGGDQQMISVAFNGPITSAVWMPLSREASNAVFAFGTADGNLFLYTHHETYYEFAFSITAHEGAIEDIAFALYHKRLATVGNGCLKLWDIDKKRFSVDDEMELSASNSHLSMGGLLLLAAMMVMQEYMILKWG</sequence>
<dbReference type="SMART" id="SM00320">
    <property type="entry name" value="WD40"/>
    <property type="match status" value="2"/>
</dbReference>
<dbReference type="PROSITE" id="PS50082">
    <property type="entry name" value="WD_REPEATS_2"/>
    <property type="match status" value="1"/>
</dbReference>
<dbReference type="STRING" id="1095629.A0A0C9X721"/>
<dbReference type="PANTHER" id="PTHR44129">
    <property type="entry name" value="WD REPEAT-CONTAINING PROTEIN POP1"/>
    <property type="match status" value="1"/>
</dbReference>
<dbReference type="AlphaFoldDB" id="A0A0C9X721"/>
<dbReference type="HOGENOM" id="CLU_131288_0_0_1"/>
<reference evidence="4 5" key="1">
    <citation type="submission" date="2014-04" db="EMBL/GenBank/DDBJ databases">
        <authorList>
            <consortium name="DOE Joint Genome Institute"/>
            <person name="Kuo A."/>
            <person name="Kohler A."/>
            <person name="Nagy L.G."/>
            <person name="Floudas D."/>
            <person name="Copeland A."/>
            <person name="Barry K.W."/>
            <person name="Cichocki N."/>
            <person name="Veneault-Fourrey C."/>
            <person name="LaButti K."/>
            <person name="Lindquist E.A."/>
            <person name="Lipzen A."/>
            <person name="Lundell T."/>
            <person name="Morin E."/>
            <person name="Murat C."/>
            <person name="Sun H."/>
            <person name="Tunlid A."/>
            <person name="Henrissat B."/>
            <person name="Grigoriev I.V."/>
            <person name="Hibbett D.S."/>
            <person name="Martin F."/>
            <person name="Nordberg H.P."/>
            <person name="Cantor M.N."/>
            <person name="Hua S.X."/>
        </authorList>
    </citation>
    <scope>NUCLEOTIDE SEQUENCE [LARGE SCALE GENOMIC DNA]</scope>
    <source>
        <strain evidence="4 5">LaAM-08-1</strain>
    </source>
</reference>
<dbReference type="Proteomes" id="UP000054477">
    <property type="component" value="Unassembled WGS sequence"/>
</dbReference>
<dbReference type="Pfam" id="PF00400">
    <property type="entry name" value="WD40"/>
    <property type="match status" value="2"/>
</dbReference>
<reference evidence="5" key="2">
    <citation type="submission" date="2015-01" db="EMBL/GenBank/DDBJ databases">
        <title>Evolutionary Origins and Diversification of the Mycorrhizal Mutualists.</title>
        <authorList>
            <consortium name="DOE Joint Genome Institute"/>
            <consortium name="Mycorrhizal Genomics Consortium"/>
            <person name="Kohler A."/>
            <person name="Kuo A."/>
            <person name="Nagy L.G."/>
            <person name="Floudas D."/>
            <person name="Copeland A."/>
            <person name="Barry K.W."/>
            <person name="Cichocki N."/>
            <person name="Veneault-Fourrey C."/>
            <person name="LaButti K."/>
            <person name="Lindquist E.A."/>
            <person name="Lipzen A."/>
            <person name="Lundell T."/>
            <person name="Morin E."/>
            <person name="Murat C."/>
            <person name="Riley R."/>
            <person name="Ohm R."/>
            <person name="Sun H."/>
            <person name="Tunlid A."/>
            <person name="Henrissat B."/>
            <person name="Grigoriev I.V."/>
            <person name="Hibbett D.S."/>
            <person name="Martin F."/>
        </authorList>
    </citation>
    <scope>NUCLEOTIDE SEQUENCE [LARGE SCALE GENOMIC DNA]</scope>
    <source>
        <strain evidence="5">LaAM-08-1</strain>
    </source>
</reference>
<evidence type="ECO:0000256" key="1">
    <source>
        <dbReference type="ARBA" id="ARBA00022574"/>
    </source>
</evidence>
<keyword evidence="5" id="KW-1185">Reference proteome</keyword>
<dbReference type="PROSITE" id="PS50294">
    <property type="entry name" value="WD_REPEATS_REGION"/>
    <property type="match status" value="1"/>
</dbReference>
<evidence type="ECO:0000256" key="2">
    <source>
        <dbReference type="ARBA" id="ARBA00022737"/>
    </source>
</evidence>
<proteinExistence type="predicted"/>
<dbReference type="SUPFAM" id="SSF50978">
    <property type="entry name" value="WD40 repeat-like"/>
    <property type="match status" value="1"/>
</dbReference>
<dbReference type="PROSITE" id="PS00678">
    <property type="entry name" value="WD_REPEATS_1"/>
    <property type="match status" value="1"/>
</dbReference>
<dbReference type="EMBL" id="KN838701">
    <property type="protein sequence ID" value="KIJ97143.1"/>
    <property type="molecule type" value="Genomic_DNA"/>
</dbReference>
<dbReference type="InterPro" id="IPR015943">
    <property type="entry name" value="WD40/YVTN_repeat-like_dom_sf"/>
</dbReference>